<organism evidence="2 3">
    <name type="scientific">Eleusine coracana subsp. coracana</name>
    <dbReference type="NCBI Taxonomy" id="191504"/>
    <lineage>
        <taxon>Eukaryota</taxon>
        <taxon>Viridiplantae</taxon>
        <taxon>Streptophyta</taxon>
        <taxon>Embryophyta</taxon>
        <taxon>Tracheophyta</taxon>
        <taxon>Spermatophyta</taxon>
        <taxon>Magnoliopsida</taxon>
        <taxon>Liliopsida</taxon>
        <taxon>Poales</taxon>
        <taxon>Poaceae</taxon>
        <taxon>PACMAD clade</taxon>
        <taxon>Chloridoideae</taxon>
        <taxon>Cynodonteae</taxon>
        <taxon>Eleusininae</taxon>
        <taxon>Eleusine</taxon>
    </lineage>
</organism>
<dbReference type="Proteomes" id="UP001054889">
    <property type="component" value="Unassembled WGS sequence"/>
</dbReference>
<accession>A0AAV5CSX9</accession>
<dbReference type="Pfam" id="PF03478">
    <property type="entry name" value="Beta-prop_KIB1-4"/>
    <property type="match status" value="1"/>
</dbReference>
<reference evidence="2" key="1">
    <citation type="journal article" date="2018" name="DNA Res.">
        <title>Multiple hybrid de novo genome assembly of finger millet, an orphan allotetraploid crop.</title>
        <authorList>
            <person name="Hatakeyama M."/>
            <person name="Aluri S."/>
            <person name="Balachadran M.T."/>
            <person name="Sivarajan S.R."/>
            <person name="Patrignani A."/>
            <person name="Gruter S."/>
            <person name="Poveda L."/>
            <person name="Shimizu-Inatsugi R."/>
            <person name="Baeten J."/>
            <person name="Francoijs K.J."/>
            <person name="Nataraja K.N."/>
            <person name="Reddy Y.A.N."/>
            <person name="Phadnis S."/>
            <person name="Ravikumar R.L."/>
            <person name="Schlapbach R."/>
            <person name="Sreeman S.M."/>
            <person name="Shimizu K.K."/>
        </authorList>
    </citation>
    <scope>NUCLEOTIDE SEQUENCE</scope>
</reference>
<dbReference type="InterPro" id="IPR005174">
    <property type="entry name" value="KIB1-4_b-propeller"/>
</dbReference>
<keyword evidence="3" id="KW-1185">Reference proteome</keyword>
<evidence type="ECO:0000313" key="2">
    <source>
        <dbReference type="EMBL" id="GJN01110.1"/>
    </source>
</evidence>
<evidence type="ECO:0000313" key="3">
    <source>
        <dbReference type="Proteomes" id="UP001054889"/>
    </source>
</evidence>
<protein>
    <recommendedName>
        <fullName evidence="1">KIB1-4 beta-propeller domain-containing protein</fullName>
    </recommendedName>
</protein>
<feature type="domain" description="KIB1-4 beta-propeller" evidence="1">
    <location>
        <begin position="3"/>
        <end position="183"/>
    </location>
</feature>
<dbReference type="AlphaFoldDB" id="A0AAV5CSX9"/>
<sequence>MDFIGYSHGNLIYSHKKKCHLFDAFTGSRTKSPRLVIDKRDHPIFGALTAPLASPDSSLLIQAGCFLYEWKVGSETWLQQYQVDPHSRIIQVVSFKGELVALDSYGHLMRIRLEPKFRMQRVDVRWEHQLLWGRWLVVCDDMLLFFGYWKHTFNTVRLDLSSSVSRWVKVESLDNMAVFVAAAAGSQAFACKKPEKQLRLLVRYQ</sequence>
<gene>
    <name evidence="2" type="primary">ga18348</name>
    <name evidence="2" type="ORF">PR202_ga18348</name>
</gene>
<evidence type="ECO:0000259" key="1">
    <source>
        <dbReference type="Pfam" id="PF03478"/>
    </source>
</evidence>
<proteinExistence type="predicted"/>
<dbReference type="EMBL" id="BQKI01000008">
    <property type="protein sequence ID" value="GJN01110.1"/>
    <property type="molecule type" value="Genomic_DNA"/>
</dbReference>
<dbReference type="PANTHER" id="PTHR33800">
    <property type="entry name" value="OS06G0113600 PROTEIN"/>
    <property type="match status" value="1"/>
</dbReference>
<comment type="caution">
    <text evidence="2">The sequence shown here is derived from an EMBL/GenBank/DDBJ whole genome shotgun (WGS) entry which is preliminary data.</text>
</comment>
<dbReference type="PANTHER" id="PTHR33800:SF13">
    <property type="entry name" value="OS06G0113600 PROTEIN"/>
    <property type="match status" value="1"/>
</dbReference>
<name>A0AAV5CSX9_ELECO</name>
<reference evidence="2" key="2">
    <citation type="submission" date="2021-12" db="EMBL/GenBank/DDBJ databases">
        <title>Resequencing data analysis of finger millet.</title>
        <authorList>
            <person name="Hatakeyama M."/>
            <person name="Aluri S."/>
            <person name="Balachadran M.T."/>
            <person name="Sivarajan S.R."/>
            <person name="Poveda L."/>
            <person name="Shimizu-Inatsugi R."/>
            <person name="Schlapbach R."/>
            <person name="Sreeman S.M."/>
            <person name="Shimizu K.K."/>
        </authorList>
    </citation>
    <scope>NUCLEOTIDE SEQUENCE</scope>
</reference>